<comment type="function">
    <text evidence="1">In eubacteria ppGpp (guanosine 3'-diphosphate 5'-diphosphate) is a mediator of the stringent response that coordinates a variety of cellular activities in response to changes in nutritional abundance.</text>
</comment>
<comment type="similarity">
    <text evidence="1">Belongs to the relA/spoT family.</text>
</comment>
<dbReference type="EMBL" id="JBHRTI010000003">
    <property type="protein sequence ID" value="MFC3147288.1"/>
    <property type="molecule type" value="Genomic_DNA"/>
</dbReference>
<dbReference type="SUPFAM" id="SSF55021">
    <property type="entry name" value="ACT-like"/>
    <property type="match status" value="1"/>
</dbReference>
<dbReference type="PROSITE" id="PS51671">
    <property type="entry name" value="ACT"/>
    <property type="match status" value="1"/>
</dbReference>
<accession>A0ABV7H072</accession>
<name>A0ABV7H072_9BURK</name>
<comment type="caution">
    <text evidence="5">The sequence shown here is derived from an EMBL/GenBank/DDBJ whole genome shotgun (WGS) entry which is preliminary data.</text>
</comment>
<dbReference type="Pfam" id="PF02824">
    <property type="entry name" value="TGS"/>
    <property type="match status" value="1"/>
</dbReference>
<dbReference type="InterPro" id="IPR012676">
    <property type="entry name" value="TGS-like"/>
</dbReference>
<feature type="domain" description="HD" evidence="3">
    <location>
        <begin position="84"/>
        <end position="183"/>
    </location>
</feature>
<dbReference type="CDD" id="cd04876">
    <property type="entry name" value="ACT_RelA-SpoT"/>
    <property type="match status" value="1"/>
</dbReference>
<dbReference type="InterPro" id="IPR043519">
    <property type="entry name" value="NT_sf"/>
</dbReference>
<dbReference type="SUPFAM" id="SSF109604">
    <property type="entry name" value="HD-domain/PDEase-like"/>
    <property type="match status" value="1"/>
</dbReference>
<dbReference type="Pfam" id="PF13291">
    <property type="entry name" value="ACT_4"/>
    <property type="match status" value="1"/>
</dbReference>
<evidence type="ECO:0000259" key="3">
    <source>
        <dbReference type="PROSITE" id="PS51831"/>
    </source>
</evidence>
<proteinExistence type="inferred from homology"/>
<dbReference type="Pfam" id="PF13328">
    <property type="entry name" value="HD_4"/>
    <property type="match status" value="1"/>
</dbReference>
<dbReference type="Pfam" id="PF19296">
    <property type="entry name" value="RelA_AH_RIS"/>
    <property type="match status" value="1"/>
</dbReference>
<organism evidence="5 6">
    <name type="scientific">Piscinibacterium candidicorallinum</name>
    <dbReference type="NCBI Taxonomy" id="1793872"/>
    <lineage>
        <taxon>Bacteria</taxon>
        <taxon>Pseudomonadati</taxon>
        <taxon>Pseudomonadota</taxon>
        <taxon>Betaproteobacteria</taxon>
        <taxon>Burkholderiales</taxon>
        <taxon>Piscinibacterium</taxon>
    </lineage>
</organism>
<dbReference type="InterPro" id="IPR045600">
    <property type="entry name" value="RelA/SpoT_AH_RIS"/>
</dbReference>
<reference evidence="6" key="1">
    <citation type="journal article" date="2019" name="Int. J. Syst. Evol. Microbiol.">
        <title>The Global Catalogue of Microorganisms (GCM) 10K type strain sequencing project: providing services to taxonomists for standard genome sequencing and annotation.</title>
        <authorList>
            <consortium name="The Broad Institute Genomics Platform"/>
            <consortium name="The Broad Institute Genome Sequencing Center for Infectious Disease"/>
            <person name="Wu L."/>
            <person name="Ma J."/>
        </authorList>
    </citation>
    <scope>NUCLEOTIDE SEQUENCE [LARGE SCALE GENOMIC DNA]</scope>
    <source>
        <strain evidence="6">KCTC 52168</strain>
    </source>
</reference>
<dbReference type="NCBIfam" id="TIGR00691">
    <property type="entry name" value="spoT_relA"/>
    <property type="match status" value="1"/>
</dbReference>
<dbReference type="InterPro" id="IPR003607">
    <property type="entry name" value="HD/PDEase_dom"/>
</dbReference>
<evidence type="ECO:0000259" key="4">
    <source>
        <dbReference type="PROSITE" id="PS51880"/>
    </source>
</evidence>
<dbReference type="EC" id="2.7.6.5" evidence="5"/>
<dbReference type="PANTHER" id="PTHR21262">
    <property type="entry name" value="GUANOSINE-3',5'-BIS DIPHOSPHATE 3'-PYROPHOSPHOHYDROLASE"/>
    <property type="match status" value="1"/>
</dbReference>
<dbReference type="GO" id="GO:0008728">
    <property type="term" value="F:GTP diphosphokinase activity"/>
    <property type="evidence" value="ECO:0007669"/>
    <property type="project" value="UniProtKB-EC"/>
</dbReference>
<dbReference type="InterPro" id="IPR004811">
    <property type="entry name" value="RelA/Spo_fam"/>
</dbReference>
<dbReference type="SUPFAM" id="SSF81271">
    <property type="entry name" value="TGS-like"/>
    <property type="match status" value="1"/>
</dbReference>
<dbReference type="InterPro" id="IPR004095">
    <property type="entry name" value="TGS"/>
</dbReference>
<dbReference type="InterPro" id="IPR007685">
    <property type="entry name" value="RelA_SpoT"/>
</dbReference>
<protein>
    <submittedName>
        <fullName evidence="5">RelA/SpoT family protein</fullName>
        <ecNumber evidence="5">2.7.6.5</ecNumber>
    </submittedName>
</protein>
<dbReference type="InterPro" id="IPR045865">
    <property type="entry name" value="ACT-like_dom_sf"/>
</dbReference>
<dbReference type="SMART" id="SM00471">
    <property type="entry name" value="HDc"/>
    <property type="match status" value="1"/>
</dbReference>
<feature type="domain" description="TGS" evidence="4">
    <location>
        <begin position="425"/>
        <end position="486"/>
    </location>
</feature>
<sequence length="749" mass="82444">MLETVRSLFGPRFRKSAGAEVAPAAGKVEASFAKPASEAAISFAQLAEELKAYLPPRDVKAVFEAFKVSDSGHLGQVRASGEPYITHPIAVARICAGWRLDVQALQAALLHDVLEDTEVDRALITEKFGATVADLVDGLSKLDRLEFTTREQQQAESFRKMLLAMSRDIRVILVKLADRLHNMRTLGAMAGEKRRRIAHETMDIYAPIAHRLGLNQVYRELQDMSFANMFPMRHDVLEKAVAANRRNRRELVGKVLTSVEEALKKSGLPVEVHGREKTLYGIYRKMVSKHLSFSQVLDIYGFRVVVENDAQCYLALGAIHALYKPVPAKFKDYIAIPKLNGYQSLHTTVRGPYGTPLEFQIRTRDMHRIAESGVAAHWLYKTSGGDLSEVQRQTMAWMQSLLDIQSQTGDSSEFIENVKIDLFPDSVYVFTPMGKIVALPRGATALDLAYAVHTAIGNTAIGARINGEDAPLRFELRSGDVVEITTSEGSRPNPAWLTFVRTGRARSEIRHALKSANRDEAAALGERLVNQTLNSLGVAPAQLTAEAWQRTLSDTGNKVPKDLYAEVGQGKRLPAAVVALLLRGIEGNEEAGIPGTQLTISGAEGAAVQFAACCMPIPGDGIMAVLGKGHGLLVHSADCQVAQRQRQRDPERWIDVAWAENPERSFPARVKIHVHEGKGVLAKVASAIAENSANILRVNNEEEPGKSSTMDLVIEVESRPHLAQVFRSLRRIQAVLRVQRHRAGEQSTE</sequence>
<dbReference type="Proteomes" id="UP001595556">
    <property type="component" value="Unassembled WGS sequence"/>
</dbReference>
<dbReference type="Gene3D" id="3.30.460.10">
    <property type="entry name" value="Beta Polymerase, domain 2"/>
    <property type="match status" value="1"/>
</dbReference>
<dbReference type="CDD" id="cd00077">
    <property type="entry name" value="HDc"/>
    <property type="match status" value="1"/>
</dbReference>
<dbReference type="SUPFAM" id="SSF81301">
    <property type="entry name" value="Nucleotidyltransferase"/>
    <property type="match status" value="1"/>
</dbReference>
<dbReference type="SMART" id="SM00954">
    <property type="entry name" value="RelA_SpoT"/>
    <property type="match status" value="1"/>
</dbReference>
<dbReference type="Pfam" id="PF04607">
    <property type="entry name" value="RelA_SpoT"/>
    <property type="match status" value="1"/>
</dbReference>
<feature type="domain" description="ACT" evidence="2">
    <location>
        <begin position="669"/>
        <end position="743"/>
    </location>
</feature>
<evidence type="ECO:0000313" key="5">
    <source>
        <dbReference type="EMBL" id="MFC3147288.1"/>
    </source>
</evidence>
<dbReference type="PANTHER" id="PTHR21262:SF36">
    <property type="entry name" value="BIFUNCTIONAL (P)PPGPP SYNTHASE_HYDROLASE SPOT"/>
    <property type="match status" value="1"/>
</dbReference>
<evidence type="ECO:0000313" key="6">
    <source>
        <dbReference type="Proteomes" id="UP001595556"/>
    </source>
</evidence>
<dbReference type="PROSITE" id="PS51880">
    <property type="entry name" value="TGS"/>
    <property type="match status" value="1"/>
</dbReference>
<gene>
    <name evidence="5" type="ORF">ACFOEN_06490</name>
</gene>
<dbReference type="RefSeq" id="WP_377302173.1">
    <property type="nucleotide sequence ID" value="NZ_CP180191.1"/>
</dbReference>
<evidence type="ECO:0000256" key="1">
    <source>
        <dbReference type="RuleBase" id="RU003847"/>
    </source>
</evidence>
<evidence type="ECO:0000259" key="2">
    <source>
        <dbReference type="PROSITE" id="PS51671"/>
    </source>
</evidence>
<dbReference type="InterPro" id="IPR012675">
    <property type="entry name" value="Beta-grasp_dom_sf"/>
</dbReference>
<dbReference type="Gene3D" id="3.10.20.30">
    <property type="match status" value="1"/>
</dbReference>
<keyword evidence="6" id="KW-1185">Reference proteome</keyword>
<dbReference type="PROSITE" id="PS51831">
    <property type="entry name" value="HD"/>
    <property type="match status" value="1"/>
</dbReference>
<dbReference type="CDD" id="cd01668">
    <property type="entry name" value="TGS_RSH"/>
    <property type="match status" value="1"/>
</dbReference>
<dbReference type="InterPro" id="IPR006674">
    <property type="entry name" value="HD_domain"/>
</dbReference>
<dbReference type="Gene3D" id="3.30.70.260">
    <property type="match status" value="1"/>
</dbReference>
<dbReference type="InterPro" id="IPR002912">
    <property type="entry name" value="ACT_dom"/>
</dbReference>
<dbReference type="CDD" id="cd05399">
    <property type="entry name" value="NT_Rel-Spo_like"/>
    <property type="match status" value="1"/>
</dbReference>
<dbReference type="InterPro" id="IPR033655">
    <property type="entry name" value="TGS_RelA/SpoT"/>
</dbReference>
<dbReference type="Gene3D" id="1.10.3210.10">
    <property type="entry name" value="Hypothetical protein af1432"/>
    <property type="match status" value="1"/>
</dbReference>
<keyword evidence="5" id="KW-0808">Transferase</keyword>